<dbReference type="InterPro" id="IPR029045">
    <property type="entry name" value="ClpP/crotonase-like_dom_sf"/>
</dbReference>
<evidence type="ECO:0000256" key="5">
    <source>
        <dbReference type="ARBA" id="ARBA00022963"/>
    </source>
</evidence>
<dbReference type="GO" id="GO:0003857">
    <property type="term" value="F:(3S)-3-hydroxyacyl-CoA dehydrogenase (NAD+) activity"/>
    <property type="evidence" value="ECO:0007669"/>
    <property type="project" value="UniProtKB-EC"/>
</dbReference>
<dbReference type="InterPro" id="IPR006108">
    <property type="entry name" value="3HC_DH_C"/>
</dbReference>
<evidence type="ECO:0000256" key="3">
    <source>
        <dbReference type="ARBA" id="ARBA00008750"/>
    </source>
</evidence>
<evidence type="ECO:0000256" key="13">
    <source>
        <dbReference type="ARBA" id="ARBA00049556"/>
    </source>
</evidence>
<dbReference type="EMBL" id="PXYK01000014">
    <property type="protein sequence ID" value="PSJ58350.1"/>
    <property type="molecule type" value="Genomic_DNA"/>
</dbReference>
<evidence type="ECO:0000256" key="9">
    <source>
        <dbReference type="ARBA" id="ARBA00023140"/>
    </source>
</evidence>
<evidence type="ECO:0000256" key="12">
    <source>
        <dbReference type="ARBA" id="ARBA00023268"/>
    </source>
</evidence>
<evidence type="ECO:0000313" key="17">
    <source>
        <dbReference type="EMBL" id="PSJ58350.1"/>
    </source>
</evidence>
<dbReference type="InterPro" id="IPR006176">
    <property type="entry name" value="3-OHacyl-CoA_DH_NAD-bd"/>
</dbReference>
<evidence type="ECO:0000256" key="7">
    <source>
        <dbReference type="ARBA" id="ARBA00023027"/>
    </source>
</evidence>
<keyword evidence="6" id="KW-0560">Oxidoreductase</keyword>
<gene>
    <name evidence="17" type="ORF">C7I84_15410</name>
</gene>
<evidence type="ECO:0000313" key="18">
    <source>
        <dbReference type="Proteomes" id="UP000241229"/>
    </source>
</evidence>
<evidence type="ECO:0000256" key="14">
    <source>
        <dbReference type="RuleBase" id="RU003707"/>
    </source>
</evidence>
<keyword evidence="11" id="KW-0456">Lyase</keyword>
<evidence type="ECO:0000256" key="6">
    <source>
        <dbReference type="ARBA" id="ARBA00023002"/>
    </source>
</evidence>
<dbReference type="UniPathway" id="UPA00659"/>
<dbReference type="PROSITE" id="PS00166">
    <property type="entry name" value="ENOYL_COA_HYDRATASE"/>
    <property type="match status" value="1"/>
</dbReference>
<feature type="domain" description="3-hydroxyacyl-CoA dehydrogenase C-terminal" evidence="15">
    <location>
        <begin position="470"/>
        <end position="563"/>
    </location>
</feature>
<dbReference type="InterPro" id="IPR001753">
    <property type="entry name" value="Enoyl-CoA_hydra/iso"/>
</dbReference>
<dbReference type="SUPFAM" id="SSF48179">
    <property type="entry name" value="6-phosphogluconate dehydrogenase C-terminal domain-like"/>
    <property type="match status" value="2"/>
</dbReference>
<evidence type="ECO:0000256" key="10">
    <source>
        <dbReference type="ARBA" id="ARBA00023235"/>
    </source>
</evidence>
<dbReference type="Gene3D" id="1.10.1040.50">
    <property type="match status" value="1"/>
</dbReference>
<dbReference type="AlphaFoldDB" id="A0A2P7S7C0"/>
<keyword evidence="8" id="KW-0443">Lipid metabolism</keyword>
<reference evidence="17 18" key="1">
    <citation type="submission" date="2018-03" db="EMBL/GenBank/DDBJ databases">
        <title>The draft genome of Mesorhizobium sp. 6GN-30.</title>
        <authorList>
            <person name="Liu L."/>
            <person name="Li L."/>
            <person name="Wang T."/>
            <person name="Zhang X."/>
            <person name="Liang L."/>
        </authorList>
    </citation>
    <scope>NUCLEOTIDE SEQUENCE [LARGE SCALE GENOMIC DNA]</scope>
    <source>
        <strain evidence="17 18">6GN30</strain>
    </source>
</reference>
<dbReference type="FunFam" id="1.10.1040.50:FF:000006">
    <property type="entry name" value="Peroxisomal bifunctional enzyme"/>
    <property type="match status" value="1"/>
</dbReference>
<evidence type="ECO:0000256" key="1">
    <source>
        <dbReference type="ARBA" id="ARBA00004275"/>
    </source>
</evidence>
<comment type="subcellular location">
    <subcellularLocation>
        <location evidence="1">Peroxisome</location>
    </subcellularLocation>
</comment>
<dbReference type="RefSeq" id="WP_106773090.1">
    <property type="nucleotide sequence ID" value="NZ_PXYK01000014.1"/>
</dbReference>
<dbReference type="PANTHER" id="PTHR23309">
    <property type="entry name" value="3-HYDROXYACYL-COA DEHYROGENASE"/>
    <property type="match status" value="1"/>
</dbReference>
<accession>A0A2P7S7C0</accession>
<comment type="caution">
    <text evidence="17">The sequence shown here is derived from an EMBL/GenBank/DDBJ whole genome shotgun (WGS) entry which is preliminary data.</text>
</comment>
<sequence>MSVSLSRDGDVAVILIDNPPVNAASQAVRAGVVDTLATANADPAIAAIVIACAGKTFVAGADVREFGKPPVPPFLPDVVLSIENSAKPVVAAVHGTALGGGFEIALAAHARIAIEDASFGLPEVKLGIVPGAGGTQRLPRLAGMVTAIELAASGRRISAGEAQKLGVIDRIAEGGLIAAATAFARELAGKPLRRTGDLPVRPFDEQQAAAQIAAADKKARGQISPGEAARLVRLAADLRLSEGLARERAKFLELVGSEQAAALRYVFAAERAAGKIPGLEDVAPRAIGNVGVVGAGLMGAGIAVSFADAGYSVTVVERDQPSAEAGRSRVESLYDRMVKSGRIDAAGKAERLGRMNFFADRAALSGSDLVIEAVFDDLDVKRELFSALSGIVRPDAILATNTSYLDPDAIAEVVANPQRFVGLHFFSPANVMRLVEVVRTATVSPEVLATGLSVVKRLGKLGVVSGVCEGFIGNRIFTVYRQHCDFMLEEGALPHEIDAAMEAFGFPMGPYAVNDLAGLDISWARRKRNAATRDPSERYVVIADRLCEAGRFGQKTGKGYYSYADGRKTVDPEVTALIEAVSREGGHVRRSFGPDEIVERIMTAIVEEGRKILDEGIALRASDIDLVLINGYGYPAWRGGPMYQAGLAAADAQ</sequence>
<keyword evidence="18" id="KW-1185">Reference proteome</keyword>
<evidence type="ECO:0000256" key="4">
    <source>
        <dbReference type="ARBA" id="ARBA00022832"/>
    </source>
</evidence>
<dbReference type="InterPro" id="IPR036291">
    <property type="entry name" value="NAD(P)-bd_dom_sf"/>
</dbReference>
<keyword evidence="7" id="KW-0520">NAD</keyword>
<dbReference type="Gene3D" id="3.90.226.10">
    <property type="entry name" value="2-enoyl-CoA Hydratase, Chain A, domain 1"/>
    <property type="match status" value="1"/>
</dbReference>
<evidence type="ECO:0000256" key="8">
    <source>
        <dbReference type="ARBA" id="ARBA00023098"/>
    </source>
</evidence>
<dbReference type="GO" id="GO:0016853">
    <property type="term" value="F:isomerase activity"/>
    <property type="evidence" value="ECO:0007669"/>
    <property type="project" value="UniProtKB-KW"/>
</dbReference>
<comment type="pathway">
    <text evidence="2">Lipid metabolism; fatty acid beta-oxidation.</text>
</comment>
<keyword evidence="4" id="KW-0276">Fatty acid metabolism</keyword>
<evidence type="ECO:0000259" key="16">
    <source>
        <dbReference type="Pfam" id="PF02737"/>
    </source>
</evidence>
<dbReference type="SUPFAM" id="SSF51735">
    <property type="entry name" value="NAD(P)-binding Rossmann-fold domains"/>
    <property type="match status" value="1"/>
</dbReference>
<dbReference type="InterPro" id="IPR008927">
    <property type="entry name" value="6-PGluconate_DH-like_C_sf"/>
</dbReference>
<dbReference type="OrthoDB" id="9771883at2"/>
<evidence type="ECO:0000259" key="15">
    <source>
        <dbReference type="Pfam" id="PF00725"/>
    </source>
</evidence>
<dbReference type="GO" id="GO:0006635">
    <property type="term" value="P:fatty acid beta-oxidation"/>
    <property type="evidence" value="ECO:0007669"/>
    <property type="project" value="UniProtKB-UniPathway"/>
</dbReference>
<organism evidence="17 18">
    <name type="scientific">Kumtagia ephedrae</name>
    <dbReference type="NCBI Taxonomy" id="2116701"/>
    <lineage>
        <taxon>Bacteria</taxon>
        <taxon>Pseudomonadati</taxon>
        <taxon>Pseudomonadota</taxon>
        <taxon>Alphaproteobacteria</taxon>
        <taxon>Hyphomicrobiales</taxon>
        <taxon>Phyllobacteriaceae</taxon>
        <taxon>Kumtagia</taxon>
    </lineage>
</organism>
<keyword evidence="12" id="KW-0511">Multifunctional enzyme</keyword>
<comment type="similarity">
    <text evidence="14">Belongs to the enoyl-CoA hydratase/isomerase family.</text>
</comment>
<keyword evidence="5" id="KW-0442">Lipid degradation</keyword>
<name>A0A2P7S7C0_9HYPH</name>
<evidence type="ECO:0000256" key="11">
    <source>
        <dbReference type="ARBA" id="ARBA00023239"/>
    </source>
</evidence>
<proteinExistence type="inferred from homology"/>
<dbReference type="FunFam" id="3.40.50.720:FF:000009">
    <property type="entry name" value="Fatty oxidation complex, alpha subunit"/>
    <property type="match status" value="1"/>
</dbReference>
<comment type="catalytic activity">
    <reaction evidence="13">
        <text>a (3S)-3-hydroxyacyl-CoA + NAD(+) = a 3-oxoacyl-CoA + NADH + H(+)</text>
        <dbReference type="Rhea" id="RHEA:22432"/>
        <dbReference type="ChEBI" id="CHEBI:15378"/>
        <dbReference type="ChEBI" id="CHEBI:57318"/>
        <dbReference type="ChEBI" id="CHEBI:57540"/>
        <dbReference type="ChEBI" id="CHEBI:57945"/>
        <dbReference type="ChEBI" id="CHEBI:90726"/>
        <dbReference type="EC" id="1.1.1.35"/>
    </reaction>
</comment>
<dbReference type="GO" id="GO:0004300">
    <property type="term" value="F:enoyl-CoA hydratase activity"/>
    <property type="evidence" value="ECO:0007669"/>
    <property type="project" value="UniProtKB-ARBA"/>
</dbReference>
<dbReference type="SUPFAM" id="SSF52096">
    <property type="entry name" value="ClpP/crotonase"/>
    <property type="match status" value="1"/>
</dbReference>
<dbReference type="CDD" id="cd06558">
    <property type="entry name" value="crotonase-like"/>
    <property type="match status" value="1"/>
</dbReference>
<evidence type="ECO:0000256" key="2">
    <source>
        <dbReference type="ARBA" id="ARBA00005005"/>
    </source>
</evidence>
<feature type="domain" description="3-hydroxyacyl-CoA dehydrogenase NAD binding" evidence="16">
    <location>
        <begin position="289"/>
        <end position="465"/>
    </location>
</feature>
<dbReference type="Proteomes" id="UP000241229">
    <property type="component" value="Unassembled WGS sequence"/>
</dbReference>
<comment type="similarity">
    <text evidence="3">In the N-terminal section; belongs to the enoyl-CoA hydratase/isomerase family.</text>
</comment>
<dbReference type="Gene3D" id="3.40.50.720">
    <property type="entry name" value="NAD(P)-binding Rossmann-like Domain"/>
    <property type="match status" value="1"/>
</dbReference>
<keyword evidence="9" id="KW-0576">Peroxisome</keyword>
<dbReference type="Pfam" id="PF00725">
    <property type="entry name" value="3HCDH"/>
    <property type="match status" value="1"/>
</dbReference>
<dbReference type="InterPro" id="IPR018376">
    <property type="entry name" value="Enoyl-CoA_hyd/isom_CS"/>
</dbReference>
<keyword evidence="10" id="KW-0413">Isomerase</keyword>
<dbReference type="Pfam" id="PF00378">
    <property type="entry name" value="ECH_1"/>
    <property type="match status" value="1"/>
</dbReference>
<dbReference type="GO" id="GO:0070403">
    <property type="term" value="F:NAD+ binding"/>
    <property type="evidence" value="ECO:0007669"/>
    <property type="project" value="InterPro"/>
</dbReference>
<dbReference type="Pfam" id="PF02737">
    <property type="entry name" value="3HCDH_N"/>
    <property type="match status" value="1"/>
</dbReference>
<protein>
    <submittedName>
        <fullName evidence="17">3-hydroxyacyl-CoA dehydrogenase</fullName>
    </submittedName>
</protein>